<dbReference type="InterPro" id="IPR001668">
    <property type="entry name" value="Mob_Pre"/>
</dbReference>
<geneLocation type="plasmid" evidence="2">
    <name>9716_6_6</name>
</geneLocation>
<dbReference type="GO" id="GO:0006310">
    <property type="term" value="P:DNA recombination"/>
    <property type="evidence" value="ECO:0007669"/>
    <property type="project" value="InterPro"/>
</dbReference>
<accession>A0A1L0AT46</accession>
<organism evidence="2">
    <name type="scientific">Aeromonas caviae</name>
    <name type="common">Aeromonas punctata</name>
    <dbReference type="NCBI Taxonomy" id="648"/>
    <lineage>
        <taxon>Bacteria</taxon>
        <taxon>Pseudomonadati</taxon>
        <taxon>Pseudomonadota</taxon>
        <taxon>Gammaproteobacteria</taxon>
        <taxon>Aeromonadales</taxon>
        <taxon>Aeromonadaceae</taxon>
        <taxon>Aeromonas</taxon>
    </lineage>
</organism>
<keyword evidence="2" id="KW-0614">Plasmid</keyword>
<dbReference type="AlphaFoldDB" id="A0A1L0AT46"/>
<dbReference type="RefSeq" id="WP_176454057.1">
    <property type="nucleotide sequence ID" value="NZ_LT635653.1"/>
</dbReference>
<reference evidence="2" key="1">
    <citation type="submission" date="2016-11" db="EMBL/GenBank/DDBJ databases">
        <title>Aeromonas genus plasmids.</title>
        <authorList>
            <person name="Klemm E.J."/>
            <person name="Page A.J."/>
        </authorList>
    </citation>
    <scope>NUCLEOTIDE SEQUENCE [LARGE SCALE GENOMIC DNA]</scope>
    <source>
        <strain evidence="2">9716_6_6</strain>
        <plasmid evidence="2">9716_6_6</plasmid>
    </source>
</reference>
<evidence type="ECO:0000256" key="1">
    <source>
        <dbReference type="SAM" id="Coils"/>
    </source>
</evidence>
<protein>
    <submittedName>
        <fullName evidence="2">Plasmid recombination enzyme</fullName>
    </submittedName>
</protein>
<dbReference type="CDD" id="cd17242">
    <property type="entry name" value="MobM_relaxase"/>
    <property type="match status" value="1"/>
</dbReference>
<dbReference type="EMBL" id="LT635653">
    <property type="protein sequence ID" value="SGZ37746.1"/>
    <property type="molecule type" value="Genomic_DNA"/>
</dbReference>
<dbReference type="Gene3D" id="3.30.930.30">
    <property type="match status" value="1"/>
</dbReference>
<evidence type="ECO:0000313" key="2">
    <source>
        <dbReference type="EMBL" id="SGZ37746.1"/>
    </source>
</evidence>
<sequence>MALSFSFAIDKMQAPAAGRAEGHNVRLHPTESQLRKEAWFTPEGRHVIAPWRAEVLERAKKLAKRKDAVHAIQFVIQLGNQTDWRYEPEYDFQEGRPIPSIAEPINAAAKGIIEWVTKEFGEENCVGIDLHTDESSPHFHVVVTPIKEGKLQAKAWMDGPSKVAALRKRAWQAVNANVACEYTPGAPGGAPHDPGKAAGKVPVPEPSVINKVTGYSKIKTLEEENAALREENSQLKQALFSRKKGRYSADNLEKAKQATAAAEKAQSEQRAAQAEARRLSAELKSAQSLLMRQAIEIQTLEGYRNSLSEQLHEAEEKIRELRPSQPRPGLRP</sequence>
<reference evidence="2" key="2">
    <citation type="submission" date="2016-11" db="EMBL/GenBank/DDBJ databases">
        <authorList>
            <person name="Jaros S."/>
            <person name="Januszkiewicz K."/>
            <person name="Wedrychowicz H."/>
        </authorList>
    </citation>
    <scope>NUCLEOTIDE SEQUENCE</scope>
    <source>
        <strain evidence="2">9716_6_6</strain>
        <plasmid evidence="2">9716_6_6</plasmid>
    </source>
</reference>
<dbReference type="Pfam" id="PF01076">
    <property type="entry name" value="Mob_Pre"/>
    <property type="match status" value="1"/>
</dbReference>
<keyword evidence="1" id="KW-0175">Coiled coil</keyword>
<dbReference type="GO" id="GO:0003677">
    <property type="term" value="F:DNA binding"/>
    <property type="evidence" value="ECO:0007669"/>
    <property type="project" value="InterPro"/>
</dbReference>
<feature type="coiled-coil region" evidence="1">
    <location>
        <begin position="218"/>
        <end position="317"/>
    </location>
</feature>
<proteinExistence type="predicted"/>
<name>A0A1L0AT46_AERCA</name>